<comment type="caution">
    <text evidence="1">The sequence shown here is derived from an EMBL/GenBank/DDBJ whole genome shotgun (WGS) entry which is preliminary data.</text>
</comment>
<dbReference type="RefSeq" id="WP_205167827.1">
    <property type="nucleotide sequence ID" value="NZ_JAFBDZ010000001.1"/>
</dbReference>
<organism evidence="1 2">
    <name type="scientific">Rossellomorea pakistanensis</name>
    <dbReference type="NCBI Taxonomy" id="992288"/>
    <lineage>
        <taxon>Bacteria</taxon>
        <taxon>Bacillati</taxon>
        <taxon>Bacillota</taxon>
        <taxon>Bacilli</taxon>
        <taxon>Bacillales</taxon>
        <taxon>Bacillaceae</taxon>
        <taxon>Rossellomorea</taxon>
    </lineage>
</organism>
<dbReference type="EMBL" id="JAFBDZ010000001">
    <property type="protein sequence ID" value="MBM7583558.1"/>
    <property type="molecule type" value="Genomic_DNA"/>
</dbReference>
<evidence type="ECO:0000313" key="2">
    <source>
        <dbReference type="Proteomes" id="UP001646157"/>
    </source>
</evidence>
<accession>A0ABS2N6V1</accession>
<dbReference type="Proteomes" id="UP001646157">
    <property type="component" value="Unassembled WGS sequence"/>
</dbReference>
<gene>
    <name evidence="1" type="ORF">JOC86_000095</name>
</gene>
<protein>
    <submittedName>
        <fullName evidence="1">Uncharacterized protein</fullName>
    </submittedName>
</protein>
<evidence type="ECO:0000313" key="1">
    <source>
        <dbReference type="EMBL" id="MBM7583558.1"/>
    </source>
</evidence>
<keyword evidence="2" id="KW-1185">Reference proteome</keyword>
<sequence>MNIFQKLKQSISEEVAPFFQHYLTSKKYRKRTGFSEKRIKNLWEFDERG</sequence>
<reference evidence="1 2" key="1">
    <citation type="submission" date="2021-01" db="EMBL/GenBank/DDBJ databases">
        <title>Genomic Encyclopedia of Type Strains, Phase IV (KMG-IV): sequencing the most valuable type-strain genomes for metagenomic binning, comparative biology and taxonomic classification.</title>
        <authorList>
            <person name="Goeker M."/>
        </authorList>
    </citation>
    <scope>NUCLEOTIDE SEQUENCE [LARGE SCALE GENOMIC DNA]</scope>
    <source>
        <strain evidence="1 2">DSM 24834</strain>
    </source>
</reference>
<name>A0ABS2N6V1_9BACI</name>
<proteinExistence type="predicted"/>